<feature type="domain" description="Cell envelope-related transcriptional attenuator" evidence="4">
    <location>
        <begin position="160"/>
        <end position="303"/>
    </location>
</feature>
<keyword evidence="3" id="KW-0812">Transmembrane</keyword>
<dbReference type="Gene3D" id="3.40.630.190">
    <property type="entry name" value="LCP protein"/>
    <property type="match status" value="1"/>
</dbReference>
<dbReference type="PANTHER" id="PTHR33392">
    <property type="entry name" value="POLYISOPRENYL-TEICHOIC ACID--PEPTIDOGLYCAN TEICHOIC ACID TRANSFERASE TAGU"/>
    <property type="match status" value="1"/>
</dbReference>
<evidence type="ECO:0000256" key="3">
    <source>
        <dbReference type="SAM" id="Phobius"/>
    </source>
</evidence>
<organism evidence="5 6">
    <name type="scientific">Kitasatospora atroaurantiaca</name>
    <dbReference type="NCBI Taxonomy" id="285545"/>
    <lineage>
        <taxon>Bacteria</taxon>
        <taxon>Bacillati</taxon>
        <taxon>Actinomycetota</taxon>
        <taxon>Actinomycetes</taxon>
        <taxon>Kitasatosporales</taxon>
        <taxon>Streptomycetaceae</taxon>
        <taxon>Kitasatospora</taxon>
    </lineage>
</organism>
<dbReference type="PANTHER" id="PTHR33392:SF6">
    <property type="entry name" value="POLYISOPRENYL-TEICHOIC ACID--PEPTIDOGLYCAN TEICHOIC ACID TRANSFERASE TAGU"/>
    <property type="match status" value="1"/>
</dbReference>
<sequence>MPVGSATNGTMPVMDSKDDTQYEPAEGAPHPASLSLFEDRSGTEEADGSGSSGDADEAAEAAKGAGRRKRRTRRVLIWSLVALLLVAGGCAGAVYWTADHYASSVDRIPDAFPTVPESAQPKPVPHSGMTFLLVGLDARSDVATTGTDAKAPAWKVGAARSDTMMLLHISADRKSASVVSIARDTWVDIPGHGKAKINAAYSWGGPALMIETVQNLTNIRIDHIAVIDWNGFRSLTDAVGGVDITIPKTIEARGDARQWDAGAHHMDGQEALLYVRERHGLPNGDLDRTKRQQNFLRALMKQTLSSGTLSSPGRLGGLLQNVGDVVSVDSKLSNTDLYDLGWSLRGLRADDVRFMNAPFGGFDTISGQSVVLMDKAAATPLWEAMRNDRMDQYFAEHRTTSDTLGENVR</sequence>
<dbReference type="NCBIfam" id="TIGR00350">
    <property type="entry name" value="lytR_cpsA_psr"/>
    <property type="match status" value="1"/>
</dbReference>
<protein>
    <submittedName>
        <fullName evidence="5">LytR family transcriptional attenuator</fullName>
    </submittedName>
</protein>
<dbReference type="Proteomes" id="UP000318416">
    <property type="component" value="Unassembled WGS sequence"/>
</dbReference>
<evidence type="ECO:0000256" key="2">
    <source>
        <dbReference type="SAM" id="MobiDB-lite"/>
    </source>
</evidence>
<evidence type="ECO:0000313" key="5">
    <source>
        <dbReference type="EMBL" id="TWE17640.1"/>
    </source>
</evidence>
<keyword evidence="6" id="KW-1185">Reference proteome</keyword>
<keyword evidence="3" id="KW-0472">Membrane</keyword>
<dbReference type="EMBL" id="VIVR01000001">
    <property type="protein sequence ID" value="TWE17640.1"/>
    <property type="molecule type" value="Genomic_DNA"/>
</dbReference>
<feature type="region of interest" description="Disordered" evidence="2">
    <location>
        <begin position="1"/>
        <end position="66"/>
    </location>
</feature>
<dbReference type="AlphaFoldDB" id="A0A561EPV7"/>
<evidence type="ECO:0000259" key="4">
    <source>
        <dbReference type="Pfam" id="PF03816"/>
    </source>
</evidence>
<evidence type="ECO:0000256" key="1">
    <source>
        <dbReference type="ARBA" id="ARBA00006068"/>
    </source>
</evidence>
<comment type="caution">
    <text evidence="5">The sequence shown here is derived from an EMBL/GenBank/DDBJ whole genome shotgun (WGS) entry which is preliminary data.</text>
</comment>
<feature type="transmembrane region" description="Helical" evidence="3">
    <location>
        <begin position="75"/>
        <end position="98"/>
    </location>
</feature>
<feature type="compositionally biased region" description="Polar residues" evidence="2">
    <location>
        <begin position="1"/>
        <end position="10"/>
    </location>
</feature>
<dbReference type="InterPro" id="IPR004474">
    <property type="entry name" value="LytR_CpsA_psr"/>
</dbReference>
<accession>A0A561EPV7</accession>
<proteinExistence type="inferred from homology"/>
<gene>
    <name evidence="5" type="ORF">FB465_2678</name>
</gene>
<dbReference type="InterPro" id="IPR050922">
    <property type="entry name" value="LytR/CpsA/Psr_CW_biosynth"/>
</dbReference>
<dbReference type="Pfam" id="PF03816">
    <property type="entry name" value="LytR_cpsA_psr"/>
    <property type="match status" value="1"/>
</dbReference>
<comment type="similarity">
    <text evidence="1">Belongs to the LytR/CpsA/Psr (LCP) family.</text>
</comment>
<evidence type="ECO:0000313" key="6">
    <source>
        <dbReference type="Proteomes" id="UP000318416"/>
    </source>
</evidence>
<name>A0A561EPV7_9ACTN</name>
<keyword evidence="3" id="KW-1133">Transmembrane helix</keyword>
<reference evidence="5 6" key="1">
    <citation type="submission" date="2019-06" db="EMBL/GenBank/DDBJ databases">
        <title>Sequencing the genomes of 1000 actinobacteria strains.</title>
        <authorList>
            <person name="Klenk H.-P."/>
        </authorList>
    </citation>
    <scope>NUCLEOTIDE SEQUENCE [LARGE SCALE GENOMIC DNA]</scope>
    <source>
        <strain evidence="5 6">DSM 41649</strain>
    </source>
</reference>